<feature type="chain" id="PRO_5047385880" description="Lipoprotein" evidence="2">
    <location>
        <begin position="21"/>
        <end position="175"/>
    </location>
</feature>
<keyword evidence="4" id="KW-1185">Reference proteome</keyword>
<evidence type="ECO:0000256" key="1">
    <source>
        <dbReference type="SAM" id="MobiDB-lite"/>
    </source>
</evidence>
<feature type="region of interest" description="Disordered" evidence="1">
    <location>
        <begin position="21"/>
        <end position="69"/>
    </location>
</feature>
<accession>A0ABW9UW29</accession>
<evidence type="ECO:0008006" key="5">
    <source>
        <dbReference type="Google" id="ProtNLM"/>
    </source>
</evidence>
<organism evidence="3 4">
    <name type="scientific">Pelagerythrobacter marinus</name>
    <dbReference type="NCBI Taxonomy" id="538382"/>
    <lineage>
        <taxon>Bacteria</taxon>
        <taxon>Pseudomonadati</taxon>
        <taxon>Pseudomonadota</taxon>
        <taxon>Alphaproteobacteria</taxon>
        <taxon>Sphingomonadales</taxon>
        <taxon>Erythrobacteraceae</taxon>
        <taxon>Pelagerythrobacter</taxon>
    </lineage>
</organism>
<feature type="signal peptide" evidence="2">
    <location>
        <begin position="1"/>
        <end position="20"/>
    </location>
</feature>
<reference evidence="3 4" key="1">
    <citation type="submission" date="2019-12" db="EMBL/GenBank/DDBJ databases">
        <title>Genomic-based taxomic classification of the family Erythrobacteraceae.</title>
        <authorList>
            <person name="Xu L."/>
        </authorList>
    </citation>
    <scope>NUCLEOTIDE SEQUENCE [LARGE SCALE GENOMIC DNA]</scope>
    <source>
        <strain evidence="3 4">H32</strain>
    </source>
</reference>
<evidence type="ECO:0000313" key="4">
    <source>
        <dbReference type="Proteomes" id="UP000444401"/>
    </source>
</evidence>
<dbReference type="EMBL" id="WTYO01000002">
    <property type="protein sequence ID" value="MXO67993.1"/>
    <property type="molecule type" value="Genomic_DNA"/>
</dbReference>
<dbReference type="RefSeq" id="WP_160732663.1">
    <property type="nucleotide sequence ID" value="NZ_WTYO01000002.1"/>
</dbReference>
<dbReference type="Proteomes" id="UP000444401">
    <property type="component" value="Unassembled WGS sequence"/>
</dbReference>
<protein>
    <recommendedName>
        <fullName evidence="5">Lipoprotein</fullName>
    </recommendedName>
</protein>
<name>A0ABW9UW29_9SPHN</name>
<sequence length="175" mass="17882">MIQRPIVTALPFLLALAACGAPEPSGEPADAGADTDAGAIDDIDRPAGSPDNAPAEPARDRDPARTGSIPLTASYVRGSWVAKGVEADCDRPDFQVRANRGGDHVIETSVNGIPATGRVALGEDPALRWDEGIPPLPIAARGPDGLAVMPSSGEREVTLAGQPITGDGVVFVKCG</sequence>
<feature type="compositionally biased region" description="Low complexity" evidence="1">
    <location>
        <begin position="29"/>
        <end position="40"/>
    </location>
</feature>
<dbReference type="PROSITE" id="PS51257">
    <property type="entry name" value="PROKAR_LIPOPROTEIN"/>
    <property type="match status" value="1"/>
</dbReference>
<keyword evidence="2" id="KW-0732">Signal</keyword>
<comment type="caution">
    <text evidence="3">The sequence shown here is derived from an EMBL/GenBank/DDBJ whole genome shotgun (WGS) entry which is preliminary data.</text>
</comment>
<proteinExistence type="predicted"/>
<evidence type="ECO:0000256" key="2">
    <source>
        <dbReference type="SAM" id="SignalP"/>
    </source>
</evidence>
<gene>
    <name evidence="3" type="ORF">GRI72_03990</name>
</gene>
<evidence type="ECO:0000313" key="3">
    <source>
        <dbReference type="EMBL" id="MXO67993.1"/>
    </source>
</evidence>